<dbReference type="InterPro" id="IPR018306">
    <property type="entry name" value="Phage_T5_Orf172_DNA-bd"/>
</dbReference>
<evidence type="ECO:0000313" key="3">
    <source>
        <dbReference type="EMBL" id="MFC7389743.1"/>
    </source>
</evidence>
<feature type="coiled-coil region" evidence="1">
    <location>
        <begin position="7"/>
        <end position="92"/>
    </location>
</feature>
<protein>
    <submittedName>
        <fullName evidence="3">DUF4041 domain-containing protein</fullName>
    </submittedName>
</protein>
<organism evidence="3 4">
    <name type="scientific">Exiguobacterium aestuarii</name>
    <dbReference type="NCBI Taxonomy" id="273527"/>
    <lineage>
        <taxon>Bacteria</taxon>
        <taxon>Bacillati</taxon>
        <taxon>Bacillota</taxon>
        <taxon>Bacilli</taxon>
        <taxon>Bacillales</taxon>
        <taxon>Bacillales Family XII. Incertae Sedis</taxon>
        <taxon>Exiguobacterium</taxon>
    </lineage>
</organism>
<dbReference type="EMBL" id="JBHTCE010000001">
    <property type="protein sequence ID" value="MFC7389743.1"/>
    <property type="molecule type" value="Genomic_DNA"/>
</dbReference>
<dbReference type="SMART" id="SM00974">
    <property type="entry name" value="T5orf172"/>
    <property type="match status" value="1"/>
</dbReference>
<reference evidence="4" key="1">
    <citation type="journal article" date="2019" name="Int. J. Syst. Evol. Microbiol.">
        <title>The Global Catalogue of Microorganisms (GCM) 10K type strain sequencing project: providing services to taxonomists for standard genome sequencing and annotation.</title>
        <authorList>
            <consortium name="The Broad Institute Genomics Platform"/>
            <consortium name="The Broad Institute Genome Sequencing Center for Infectious Disease"/>
            <person name="Wu L."/>
            <person name="Ma J."/>
        </authorList>
    </citation>
    <scope>NUCLEOTIDE SEQUENCE [LARGE SCALE GENOMIC DNA]</scope>
    <source>
        <strain evidence="4">CCUG 55590</strain>
    </source>
</reference>
<dbReference type="InterPro" id="IPR025280">
    <property type="entry name" value="SNIPE"/>
</dbReference>
<gene>
    <name evidence="3" type="ORF">ACFQO8_06265</name>
</gene>
<comment type="caution">
    <text evidence="3">The sequence shown here is derived from an EMBL/GenBank/DDBJ whole genome shotgun (WGS) entry which is preliminary data.</text>
</comment>
<proteinExistence type="predicted"/>
<keyword evidence="4" id="KW-1185">Reference proteome</keyword>
<dbReference type="RefSeq" id="WP_214787931.1">
    <property type="nucleotide sequence ID" value="NZ_JBHSGY010000001.1"/>
</dbReference>
<feature type="coiled-coil region" evidence="1">
    <location>
        <begin position="230"/>
        <end position="324"/>
    </location>
</feature>
<keyword evidence="1" id="KW-0175">Coiled coil</keyword>
<dbReference type="Pfam" id="PF13250">
    <property type="entry name" value="SNIPE"/>
    <property type="match status" value="1"/>
</dbReference>
<accession>A0ABW2PJU2</accession>
<feature type="domain" description="Bacteriophage T5 Orf172 DNA-binding" evidence="2">
    <location>
        <begin position="338"/>
        <end position="421"/>
    </location>
</feature>
<dbReference type="Pfam" id="PF13455">
    <property type="entry name" value="MUG113"/>
    <property type="match status" value="1"/>
</dbReference>
<evidence type="ECO:0000313" key="4">
    <source>
        <dbReference type="Proteomes" id="UP001596439"/>
    </source>
</evidence>
<name>A0ABW2PJU2_9BACL</name>
<evidence type="ECO:0000256" key="1">
    <source>
        <dbReference type="SAM" id="Coils"/>
    </source>
</evidence>
<evidence type="ECO:0000259" key="2">
    <source>
        <dbReference type="SMART" id="SM00974"/>
    </source>
</evidence>
<sequence length="453" mass="53146">MGWWQDIMNARQNREEVERLTKEIERIELTKEEVRYIDLKKEIENIEKHNEVKQEQLRAELDKFKKGIEKERSSLEKEVETLKRTRDQLGLSINEYKGRLSAIEHGLYSPPRYLTDDDTSEMLKAKLDAVRAKQKALIKEKRATTHPSAYTVDDDKKKGKEFVNDTIKLILRAFNNECDVIIAGVKHTNHDRSIDKIAKSFRQLNSLTDMQSVFMTDEYLKLKLQELQVMHRYRVKKQEEKEEQQAIKEQMREEARVLKEIEEARKKVEKEETHFKAALLAARTKIENASESERTALEAKIAELEAKLQEVEEIKGDIENRERNTRAGYVYVISNIGSFGEHVYKIGMTRRLEPLERIRELGSASVPFTFDIHAMIFSEDAPNLENKLHKRFADRRVNQVNFRKEFFKVNIDEVADVIKQEFDQTLEITKLAQAEEYNRTLQILSESEAATSR</sequence>
<dbReference type="Proteomes" id="UP001596439">
    <property type="component" value="Unassembled WGS sequence"/>
</dbReference>